<comment type="caution">
    <text evidence="2">The sequence shown here is derived from an EMBL/GenBank/DDBJ whole genome shotgun (WGS) entry which is preliminary data.</text>
</comment>
<dbReference type="Pfam" id="PF25948">
    <property type="entry name" value="DUF7986"/>
    <property type="match status" value="1"/>
</dbReference>
<sequence>MLLINPELYQLLTNKPLPENETLPTSDLLLGSIAHEVAEKLNKMPRFFRRNRHLLTCNQCGKREKYNIGQPLLDYSIVDRSKLVTQEMTVMDKVQFPFYFRCVHCNAAGEWTWSDRLEKAVYLGALGSTENPDDPSIPLNGESRLFDDYKPKWAAQGEEHILKLIKQDQTNAFLWYTLGNLYYKSHRADLAAAVLKKAVELDPTHTEALYTLAQILDTVNLDASQYYFHNVLLTVSTYNDMDVHMLRDVAAHSIWELESMYRESEGKLPVFPSAEAAEHINDSSLHEFLSRTEDEKMNFLNDSDINAKTLNSFYPLAELFLGQQKEKLSKKEQTFHHIVHPEMAKQKQANLEKYKQIRSAGMQLHADIFSYLVEQNGPHTLREVSRFLSISFENEEAFDRDVMTDFAIYEYDWNGEKAVQKYKQDHEEADERLQILEAADNAWSSLFQVKDASKIDGTVLLEDLIYGMDIEMIDNHFSATVDSHELLLYTRILPFSTFNITSGISFLFGKDDAPYLLNQWEKQKEKTEPENRSAYCFKKFYQLYKRADLGLPLDFQTTK</sequence>
<organism evidence="2 3">
    <name type="scientific">Salibacterium salarium</name>
    <dbReference type="NCBI Taxonomy" id="284579"/>
    <lineage>
        <taxon>Bacteria</taxon>
        <taxon>Bacillati</taxon>
        <taxon>Bacillota</taxon>
        <taxon>Bacilli</taxon>
        <taxon>Bacillales</taxon>
        <taxon>Bacillaceae</taxon>
    </lineage>
</organism>
<dbReference type="OrthoDB" id="1675022at2"/>
<name>A0A428MWL0_9BACI</name>
<dbReference type="AlphaFoldDB" id="A0A428MWL0"/>
<proteinExistence type="predicted"/>
<dbReference type="PROSITE" id="PS50005">
    <property type="entry name" value="TPR"/>
    <property type="match status" value="1"/>
</dbReference>
<dbReference type="InterPro" id="IPR011990">
    <property type="entry name" value="TPR-like_helical_dom_sf"/>
</dbReference>
<dbReference type="EMBL" id="RBVX01000035">
    <property type="protein sequence ID" value="RSL30565.1"/>
    <property type="molecule type" value="Genomic_DNA"/>
</dbReference>
<evidence type="ECO:0000256" key="1">
    <source>
        <dbReference type="PROSITE-ProRule" id="PRU00339"/>
    </source>
</evidence>
<accession>A0A428MWL0</accession>
<dbReference type="Proteomes" id="UP000275076">
    <property type="component" value="Unassembled WGS sequence"/>
</dbReference>
<protein>
    <submittedName>
        <fullName evidence="2">Tetratricopeptide repeat protein</fullName>
    </submittedName>
</protein>
<dbReference type="Pfam" id="PF13428">
    <property type="entry name" value="TPR_14"/>
    <property type="match status" value="1"/>
</dbReference>
<reference evidence="2 3" key="1">
    <citation type="submission" date="2018-10" db="EMBL/GenBank/DDBJ databases">
        <title>Draft genome sequence of Bacillus salarius IM0101, isolated from a hypersaline soil in Inner Mongolia, China.</title>
        <authorList>
            <person name="Yamprayoonswat W."/>
            <person name="Boonvisut S."/>
            <person name="Jumpathong W."/>
            <person name="Sittihan S."/>
            <person name="Ruangsuj P."/>
            <person name="Wanthongcharoen S."/>
            <person name="Thongpramul N."/>
            <person name="Pimmason S."/>
            <person name="Yu B."/>
            <person name="Yasawong M."/>
        </authorList>
    </citation>
    <scope>NUCLEOTIDE SEQUENCE [LARGE SCALE GENOMIC DNA]</scope>
    <source>
        <strain evidence="2 3">IM0101</strain>
    </source>
</reference>
<dbReference type="SUPFAM" id="SSF48452">
    <property type="entry name" value="TPR-like"/>
    <property type="match status" value="1"/>
</dbReference>
<dbReference type="InterPro" id="IPR019734">
    <property type="entry name" value="TPR_rpt"/>
</dbReference>
<keyword evidence="1" id="KW-0802">TPR repeat</keyword>
<gene>
    <name evidence="2" type="ORF">D7Z54_25365</name>
</gene>
<dbReference type="RefSeq" id="WP_125560362.1">
    <property type="nucleotide sequence ID" value="NZ_RBVX01000035.1"/>
</dbReference>
<dbReference type="Gene3D" id="1.25.40.10">
    <property type="entry name" value="Tetratricopeptide repeat domain"/>
    <property type="match status" value="1"/>
</dbReference>
<evidence type="ECO:0000313" key="3">
    <source>
        <dbReference type="Proteomes" id="UP000275076"/>
    </source>
</evidence>
<dbReference type="InterPro" id="IPR058292">
    <property type="entry name" value="DUF7986"/>
</dbReference>
<feature type="repeat" description="TPR" evidence="1">
    <location>
        <begin position="172"/>
        <end position="205"/>
    </location>
</feature>
<keyword evidence="3" id="KW-1185">Reference proteome</keyword>
<evidence type="ECO:0000313" key="2">
    <source>
        <dbReference type="EMBL" id="RSL30565.1"/>
    </source>
</evidence>
<dbReference type="SMART" id="SM00028">
    <property type="entry name" value="TPR"/>
    <property type="match status" value="1"/>
</dbReference>